<dbReference type="InterPro" id="IPR001304">
    <property type="entry name" value="C-type_lectin-like"/>
</dbReference>
<proteinExistence type="predicted"/>
<dbReference type="Gene3D" id="2.60.40.10">
    <property type="entry name" value="Immunoglobulins"/>
    <property type="match status" value="7"/>
</dbReference>
<evidence type="ECO:0000259" key="3">
    <source>
        <dbReference type="PROSITE" id="PS50041"/>
    </source>
</evidence>
<dbReference type="InterPro" id="IPR016187">
    <property type="entry name" value="CTDL_fold"/>
</dbReference>
<keyword evidence="2" id="KW-0732">Signal</keyword>
<dbReference type="Ensembl" id="ENSAMXT00005005376.1">
    <property type="protein sequence ID" value="ENSAMXP00005004704.1"/>
    <property type="gene ID" value="ENSAMXG00005002927.1"/>
</dbReference>
<dbReference type="Gene3D" id="3.10.100.10">
    <property type="entry name" value="Mannose-Binding Protein A, subunit A"/>
    <property type="match status" value="1"/>
</dbReference>
<feature type="domain" description="C-type lectin" evidence="3">
    <location>
        <begin position="196"/>
        <end position="319"/>
    </location>
</feature>
<accession>A0A8B9H433</accession>
<reference evidence="5" key="1">
    <citation type="submission" date="2025-08" db="UniProtKB">
        <authorList>
            <consortium name="Ensembl"/>
        </authorList>
    </citation>
    <scope>IDENTIFICATION</scope>
</reference>
<feature type="domain" description="Fibronectin type-III" evidence="4">
    <location>
        <begin position="1045"/>
        <end position="1131"/>
    </location>
</feature>
<dbReference type="CDD" id="cd00037">
    <property type="entry name" value="CLECT"/>
    <property type="match status" value="1"/>
</dbReference>
<feature type="domain" description="Fibronectin type-III" evidence="4">
    <location>
        <begin position="423"/>
        <end position="519"/>
    </location>
</feature>
<feature type="domain" description="Fibronectin type-III" evidence="4">
    <location>
        <begin position="326"/>
        <end position="422"/>
    </location>
</feature>
<evidence type="ECO:0000256" key="1">
    <source>
        <dbReference type="ARBA" id="ARBA00022737"/>
    </source>
</evidence>
<feature type="chain" id="PRO_5034530793" description="Protein tyrosine phosphatase receptor type B" evidence="2">
    <location>
        <begin position="25"/>
        <end position="1131"/>
    </location>
</feature>
<dbReference type="Proteomes" id="UP000694621">
    <property type="component" value="Unplaced"/>
</dbReference>
<dbReference type="PROSITE" id="PS50041">
    <property type="entry name" value="C_TYPE_LECTIN_2"/>
    <property type="match status" value="1"/>
</dbReference>
<feature type="domain" description="Fibronectin type-III" evidence="4">
    <location>
        <begin position="520"/>
        <end position="606"/>
    </location>
</feature>
<feature type="domain" description="Fibronectin type-III" evidence="4">
    <location>
        <begin position="870"/>
        <end position="957"/>
    </location>
</feature>
<dbReference type="SMART" id="SM00060">
    <property type="entry name" value="FN3"/>
    <property type="match status" value="10"/>
</dbReference>
<protein>
    <recommendedName>
        <fullName evidence="7">Protein tyrosine phosphatase receptor type B</fullName>
    </recommendedName>
</protein>
<dbReference type="PANTHER" id="PTHR46708:SF2">
    <property type="entry name" value="FIBRONECTIN TYPE-III DOMAIN-CONTAINING PROTEIN"/>
    <property type="match status" value="1"/>
</dbReference>
<dbReference type="CDD" id="cd00063">
    <property type="entry name" value="FN3"/>
    <property type="match status" value="5"/>
</dbReference>
<dbReference type="Pfam" id="PF00059">
    <property type="entry name" value="Lectin_C"/>
    <property type="match status" value="1"/>
</dbReference>
<dbReference type="InterPro" id="IPR050991">
    <property type="entry name" value="ECM_Regulatory_Proteins"/>
</dbReference>
<keyword evidence="1" id="KW-0677">Repeat</keyword>
<feature type="domain" description="Fibronectin type-III" evidence="4">
    <location>
        <begin position="780"/>
        <end position="869"/>
    </location>
</feature>
<evidence type="ECO:0000259" key="4">
    <source>
        <dbReference type="PROSITE" id="PS50853"/>
    </source>
</evidence>
<dbReference type="AlphaFoldDB" id="A0A8B9H433"/>
<dbReference type="SUPFAM" id="SSF56436">
    <property type="entry name" value="C-type lectin-like"/>
    <property type="match status" value="1"/>
</dbReference>
<dbReference type="Pfam" id="PF00041">
    <property type="entry name" value="fn3"/>
    <property type="match status" value="5"/>
</dbReference>
<dbReference type="InterPro" id="IPR013783">
    <property type="entry name" value="Ig-like_fold"/>
</dbReference>
<evidence type="ECO:0000256" key="2">
    <source>
        <dbReference type="SAM" id="SignalP"/>
    </source>
</evidence>
<dbReference type="SUPFAM" id="SSF49265">
    <property type="entry name" value="Fibronectin type III"/>
    <property type="match status" value="6"/>
</dbReference>
<dbReference type="InterPro" id="IPR016186">
    <property type="entry name" value="C-type_lectin-like/link_sf"/>
</dbReference>
<dbReference type="InterPro" id="IPR036116">
    <property type="entry name" value="FN3_sf"/>
</dbReference>
<organism evidence="5 6">
    <name type="scientific">Astyanax mexicanus</name>
    <name type="common">Blind cave fish</name>
    <name type="synonym">Astyanax fasciatus mexicanus</name>
    <dbReference type="NCBI Taxonomy" id="7994"/>
    <lineage>
        <taxon>Eukaryota</taxon>
        <taxon>Metazoa</taxon>
        <taxon>Chordata</taxon>
        <taxon>Craniata</taxon>
        <taxon>Vertebrata</taxon>
        <taxon>Euteleostomi</taxon>
        <taxon>Actinopterygii</taxon>
        <taxon>Neopterygii</taxon>
        <taxon>Teleostei</taxon>
        <taxon>Ostariophysi</taxon>
        <taxon>Characiformes</taxon>
        <taxon>Characoidei</taxon>
        <taxon>Acestrorhamphidae</taxon>
        <taxon>Acestrorhamphinae</taxon>
        <taxon>Astyanax</taxon>
    </lineage>
</organism>
<sequence>MDGLDSLWRLGLLIQVLSVPGLSGQSSVYIQVEFCHFPSSSETDTHTLLLGNKVLNSSTVCESVCQCVIDANVPQKAEELNLTLQSYRHTQLLESRLFQLIPLQISFLKVEVSSTSALLSWTGWSKGQALWICVDQQCWLLSSSQPSRLVTGLLPGTHYSITVRQKTNIPPLNITITQNLQLAIKTGQCPAGWLAVGWSCFRVRFGVGLTWAEAQQACERTATGGHLANLKTEAEFVSVSTHLQSHNHLLLLWTALNDRQQEGDLRWSDDSTYSLDIDVTSSPLSANQTDCVALQKNASGPGYLLTSLFCYLQLPYICQTDLLQGLFAGLQVESVSETGASVRWSNLSQVLHSAAGARLRLHYEKWSGKRVLTHTPLSHTEDRLVVYGLSPGHVYYFSLSLTHPSGASQTLGPISIAKTRPNPPLNITVTEVTSSQIALSWDAPDSALNAVFEQFVLRWMDVRSGRGKGLWLNRGNLSAVIDGLEAYHQYRITVQSVTVEGVESSKATPLSVITEVSPPYNVSASNIGRENMTVCWEPSHDGNVDGYHIQLRPQTSDAEPKEFWESSSDCITLDMLVPGETYEVGVAAEKGGNSSRERTIQQTLKPERVQDAVLYAADTQSVVLFVQLPGSRSVYDGLTVAYQSNSTWVPISKSSSKVLVSNLNPGTLYVFQLFVTSREMSSDGFIMPPVRTCLAPPVHVRTGDVTHSSVEVLWDSAEGRGHSYEALCVNCADTVMVQKVLETRAVFEAVIPGKLCNISVRTEKESFRDSAAVFLTIRAFPSSVTLLPVQRTAASLSVRWTDGPGVCDSFVLSIRNFTYNLQTSLSVSDERFYHVGNLPPGSFYTVEVISVSGERHSVPTAVTVNTFPAPPDDVTFIEQEGNAMYITWTRPLGRVDGYRLRYGLDADIPPLHQVNVRGSSVRINDLTPGNDYKLEIQSFLGSDFSQSVFRNTSTRPAGVCSLSLSHTNSSSATLLWDSAAGQFDFHQVTVRNSSHHWVLNVSNYTQEYTLSGLRDGCSYNATVERVRRTLSGATASLTINTVPAVPANVSVVSVSLRWFSLRWLPSSGCDQQYSVQLIPDHGNVTMTTTIDGHLQANVSSVTPGTSYTVTVSSVASSGLSSPVSRIITTSE</sequence>
<name>A0A8B9H433_ASTMX</name>
<evidence type="ECO:0008006" key="7">
    <source>
        <dbReference type="Google" id="ProtNLM"/>
    </source>
</evidence>
<dbReference type="PROSITE" id="PS50853">
    <property type="entry name" value="FN3"/>
    <property type="match status" value="6"/>
</dbReference>
<evidence type="ECO:0000313" key="6">
    <source>
        <dbReference type="Proteomes" id="UP000694621"/>
    </source>
</evidence>
<feature type="signal peptide" evidence="2">
    <location>
        <begin position="1"/>
        <end position="24"/>
    </location>
</feature>
<dbReference type="InterPro" id="IPR003961">
    <property type="entry name" value="FN3_dom"/>
</dbReference>
<dbReference type="PANTHER" id="PTHR46708">
    <property type="entry name" value="TENASCIN"/>
    <property type="match status" value="1"/>
</dbReference>
<dbReference type="SMART" id="SM00034">
    <property type="entry name" value="CLECT"/>
    <property type="match status" value="1"/>
</dbReference>
<evidence type="ECO:0000313" key="5">
    <source>
        <dbReference type="Ensembl" id="ENSAMXP00005004704.1"/>
    </source>
</evidence>